<accession>A0AA43KAQ6</accession>
<comment type="caution">
    <text evidence="2">The sequence shown here is derived from an EMBL/GenBank/DDBJ whole genome shotgun (WGS) entry which is preliminary data.</text>
</comment>
<feature type="compositionally biased region" description="Pro residues" evidence="1">
    <location>
        <begin position="272"/>
        <end position="285"/>
    </location>
</feature>
<feature type="region of interest" description="Disordered" evidence="1">
    <location>
        <begin position="242"/>
        <end position="288"/>
    </location>
</feature>
<dbReference type="AlphaFoldDB" id="A0AA43KAQ6"/>
<dbReference type="EMBL" id="JANQDH010000033">
    <property type="protein sequence ID" value="MDH6059786.1"/>
    <property type="molecule type" value="Genomic_DNA"/>
</dbReference>
<evidence type="ECO:0000256" key="1">
    <source>
        <dbReference type="SAM" id="MobiDB-lite"/>
    </source>
</evidence>
<evidence type="ECO:0000313" key="3">
    <source>
        <dbReference type="Proteomes" id="UP001159387"/>
    </source>
</evidence>
<evidence type="ECO:0000313" key="2">
    <source>
        <dbReference type="EMBL" id="MDH6059786.1"/>
    </source>
</evidence>
<name>A0AA43KAQ6_9CYAN</name>
<feature type="compositionally biased region" description="Pro residues" evidence="1">
    <location>
        <begin position="245"/>
        <end position="259"/>
    </location>
</feature>
<dbReference type="Proteomes" id="UP001159387">
    <property type="component" value="Unassembled WGS sequence"/>
</dbReference>
<proteinExistence type="predicted"/>
<gene>
    <name evidence="2" type="ORF">NWP17_04930</name>
</gene>
<dbReference type="RefSeq" id="WP_280653796.1">
    <property type="nucleotide sequence ID" value="NZ_JANQDH010000033.1"/>
</dbReference>
<evidence type="ECO:0008006" key="4">
    <source>
        <dbReference type="Google" id="ProtNLM"/>
    </source>
</evidence>
<keyword evidence="3" id="KW-1185">Reference proteome</keyword>
<reference evidence="2 3" key="1">
    <citation type="journal article" date="2023" name="J. Phycol.">
        <title>Chrysosporum ovalisporum is synonymous with the true-branching cyanobacterium Umezakia natans (Nostocales/Aphanizomenonaceae).</title>
        <authorList>
            <person name="McGregor G.B."/>
            <person name="Sendall B.C."/>
            <person name="Niiyama Y."/>
            <person name="Tuji A."/>
            <person name="Willis A."/>
        </authorList>
    </citation>
    <scope>NUCLEOTIDE SEQUENCE [LARGE SCALE GENOMIC DNA]</scope>
    <source>
        <strain evidence="2 3">ANA360D</strain>
    </source>
</reference>
<feature type="region of interest" description="Disordered" evidence="1">
    <location>
        <begin position="72"/>
        <end position="94"/>
    </location>
</feature>
<sequence length="1147" mass="127472">MQKQDVVPEIGILMTLWLITVLPVKKAVAVNSQKFIITNEHQEKIQLASTQPNWQTTHPGFDLEELTISSASPDKTLNNTDLKPSQNSSPQFPEYVSGNQSRIFPLAPHDYSNGPVIDVAKPEFIHADAYQFTPAPVIKNQPVIAQENTNSEPLKQPPKPAAEILKIGYLSLDKILISTNADVSGNSDSQFPDYFVNRGVNNTYVIDQVAEPEFIHADAYQFTPQPIIKNQPIAQVIENQQSQPPLEPFNPNLPIPKIPQIPALPDSEEPPQEPPQEPPKKPPSTPTENRTVLTALIRGLLQSSASRYPYVVNTSDQLVINPRNFQPLKSSLYSTFNFDYRTTPLLNNSRRNSLIQSATISLYPQDEQFYWLLDGNQLVMETQGKHMNLGYQGSVSQQTTTQAAQTSTTFKGTQVAIGLAVDFRELVGNQKLDDVSFIVGAAEITLPPGTNLTDDAQLNLNITQPNGTFNQSIYFMDDPDKGNTRSILGGGSFFENLDATNAPEFFLGFPTVNLKPLLNNGVTLEVGSRVPRENAIAFGLTPGNILTSQGFSFQPEVSSLPGVKKLRFNESENNDLVAVLSNPFLTEQQKDLHYLNSFMWNNFGFKEPKITTTTKLNNNDGGEYWSRYTFSLSRNRNLIYYDPEEARLSYLNVFSNPGISLTTEEWKNTDFNQSVNASVGLIVGGLFNLINPGDLHETLNVAKEEYQQLRPLGNLKSKSTSEERREMNTRLNNTLSYADSNTNLSQVSGSYTFASNVTPNSSSLFQFRTGIYRRLVQFIEQEVTPWNPDEFFVIESVNFSDLNPISYTGVNIPVEITDINRTVDLSFLQATNSNGEVLFNESFVVDSGKIFTVGPIPGSSKAFTLGSGRIVLSTSQQREIDTRSYVGDIYLPAMEFLMSGTLNDFNYALSAGMWFNLFPDSAPMVNSNLSNSVGTQESSMGGILKLALKKDFNNISHGENKSSSQSVSSSHFFSLEYNTNPNALNLSTTSLGNVFQLRETDYSIMFYPILSYAPSILNSDIKSNRIGDLVTFLSLIFSHKSSLNVNGSMSISNRETTYKLETTYNIINNSKFGTLTVGCSYSNSPNNQTINLSNNTTGLSNMNRELRNSSLGWILRYRSPNSNWVINSRLEDGEGGLNGQINMQLKF</sequence>
<protein>
    <recommendedName>
        <fullName evidence="4">Cell surface protein SprA</fullName>
    </recommendedName>
</protein>
<organism evidence="2 3">
    <name type="scientific">Chrysosporum bergii ANA360D</name>
    <dbReference type="NCBI Taxonomy" id="617107"/>
    <lineage>
        <taxon>Bacteria</taxon>
        <taxon>Bacillati</taxon>
        <taxon>Cyanobacteriota</taxon>
        <taxon>Cyanophyceae</taxon>
        <taxon>Nostocales</taxon>
        <taxon>Nodulariaceae</taxon>
        <taxon>Chrysosporum</taxon>
    </lineage>
</organism>